<keyword evidence="6" id="KW-0479">Metal-binding</keyword>
<dbReference type="PANTHER" id="PTHR47947">
    <property type="entry name" value="CYTOCHROME P450 82C3-RELATED"/>
    <property type="match status" value="1"/>
</dbReference>
<comment type="similarity">
    <text evidence="3">Belongs to the cytochrome P450 family.</text>
</comment>
<evidence type="ECO:0000256" key="3">
    <source>
        <dbReference type="ARBA" id="ARBA00010617"/>
    </source>
</evidence>
<keyword evidence="9" id="KW-0408">Iron</keyword>
<dbReference type="InterPro" id="IPR036396">
    <property type="entry name" value="Cyt_P450_sf"/>
</dbReference>
<dbReference type="Gene3D" id="1.10.630.10">
    <property type="entry name" value="Cytochrome P450"/>
    <property type="match status" value="1"/>
</dbReference>
<dbReference type="EMBL" id="HG994367">
    <property type="protein sequence ID" value="CAF1710310.1"/>
    <property type="molecule type" value="Genomic_DNA"/>
</dbReference>
<keyword evidence="8" id="KW-0560">Oxidoreductase</keyword>
<keyword evidence="7" id="KW-1133">Transmembrane helix</keyword>
<evidence type="ECO:0000256" key="8">
    <source>
        <dbReference type="ARBA" id="ARBA00023002"/>
    </source>
</evidence>
<evidence type="ECO:0000313" key="12">
    <source>
        <dbReference type="EMBL" id="CAF1710310.1"/>
    </source>
</evidence>
<gene>
    <name evidence="12" type="ORF">DARMORV10_C03P79430.1</name>
</gene>
<organism evidence="12">
    <name type="scientific">Brassica napus</name>
    <name type="common">Rape</name>
    <dbReference type="NCBI Taxonomy" id="3708"/>
    <lineage>
        <taxon>Eukaryota</taxon>
        <taxon>Viridiplantae</taxon>
        <taxon>Streptophyta</taxon>
        <taxon>Embryophyta</taxon>
        <taxon>Tracheophyta</taxon>
        <taxon>Spermatophyta</taxon>
        <taxon>Magnoliopsida</taxon>
        <taxon>eudicotyledons</taxon>
        <taxon>Gunneridae</taxon>
        <taxon>Pentapetalae</taxon>
        <taxon>rosids</taxon>
        <taxon>malvids</taxon>
        <taxon>Brassicales</taxon>
        <taxon>Brassicaceae</taxon>
        <taxon>Brassiceae</taxon>
        <taxon>Brassica</taxon>
    </lineage>
</organism>
<evidence type="ECO:0000256" key="9">
    <source>
        <dbReference type="ARBA" id="ARBA00023004"/>
    </source>
</evidence>
<evidence type="ECO:0000256" key="1">
    <source>
        <dbReference type="ARBA" id="ARBA00001971"/>
    </source>
</evidence>
<dbReference type="PANTHER" id="PTHR47947:SF62">
    <property type="entry name" value="CYTOCHROME P450, FAMILY 81, SUBFAMILY D, POLYPEPTIDE 5"/>
    <property type="match status" value="1"/>
</dbReference>
<comment type="subcellular location">
    <subcellularLocation>
        <location evidence="2">Membrane</location>
        <topology evidence="2">Single-pass membrane protein</topology>
    </subcellularLocation>
</comment>
<sequence>MDYLQVLLASLFLFFSTMFLFTKSKPKPNLPPSLRNSLPVIGHLHLMKRPYHRKLLSFARSLGNAPIIHLRLGQRQTYVVSSRAIAEECFTKNDIVFANRPVLMINKHLGYNATHMVGASYGDHWRSLRRITAADIFSSMRLSMFLYISKDEIRRLLLRLYRDSLHGFVEMKSLFTNLAFNNIIRTIAGKRYYGDDAEDEEEAKLARHLVSEAMAGDSGRNPADYLSFLRLFTDSEARIKDVAHRFDAFLQKLVDEKRAEK</sequence>
<comment type="cofactor">
    <cofactor evidence="1">
        <name>heme</name>
        <dbReference type="ChEBI" id="CHEBI:30413"/>
    </cofactor>
</comment>
<keyword evidence="11" id="KW-0472">Membrane</keyword>
<dbReference type="AlphaFoldDB" id="A0A816IJF8"/>
<reference evidence="12" key="1">
    <citation type="submission" date="2021-01" db="EMBL/GenBank/DDBJ databases">
        <authorList>
            <consortium name="Genoscope - CEA"/>
            <person name="William W."/>
        </authorList>
    </citation>
    <scope>NUCLEOTIDE SEQUENCE</scope>
</reference>
<dbReference type="Proteomes" id="UP001295469">
    <property type="component" value="Chromosome C03"/>
</dbReference>
<dbReference type="GO" id="GO:0016705">
    <property type="term" value="F:oxidoreductase activity, acting on paired donors, with incorporation or reduction of molecular oxygen"/>
    <property type="evidence" value="ECO:0007669"/>
    <property type="project" value="InterPro"/>
</dbReference>
<keyword evidence="5" id="KW-0812">Transmembrane</keyword>
<dbReference type="GO" id="GO:0004497">
    <property type="term" value="F:monooxygenase activity"/>
    <property type="evidence" value="ECO:0007669"/>
    <property type="project" value="UniProtKB-KW"/>
</dbReference>
<evidence type="ECO:0000256" key="10">
    <source>
        <dbReference type="ARBA" id="ARBA00023033"/>
    </source>
</evidence>
<dbReference type="InterPro" id="IPR001128">
    <property type="entry name" value="Cyt_P450"/>
</dbReference>
<evidence type="ECO:0000256" key="6">
    <source>
        <dbReference type="ARBA" id="ARBA00022723"/>
    </source>
</evidence>
<evidence type="ECO:0000256" key="7">
    <source>
        <dbReference type="ARBA" id="ARBA00022989"/>
    </source>
</evidence>
<name>A0A816IJF8_BRANA</name>
<accession>A0A816IJF8</accession>
<dbReference type="GO" id="GO:0016020">
    <property type="term" value="C:membrane"/>
    <property type="evidence" value="ECO:0007669"/>
    <property type="project" value="UniProtKB-SubCell"/>
</dbReference>
<evidence type="ECO:0000256" key="11">
    <source>
        <dbReference type="ARBA" id="ARBA00023136"/>
    </source>
</evidence>
<dbReference type="InterPro" id="IPR050651">
    <property type="entry name" value="Plant_Cytochrome_P450_Monoox"/>
</dbReference>
<dbReference type="GO" id="GO:0005506">
    <property type="term" value="F:iron ion binding"/>
    <property type="evidence" value="ECO:0007669"/>
    <property type="project" value="InterPro"/>
</dbReference>
<dbReference type="Pfam" id="PF00067">
    <property type="entry name" value="p450"/>
    <property type="match status" value="1"/>
</dbReference>
<protein>
    <submittedName>
        <fullName evidence="12">(rape) hypothetical protein</fullName>
    </submittedName>
</protein>
<keyword evidence="10" id="KW-0503">Monooxygenase</keyword>
<dbReference type="SUPFAM" id="SSF48264">
    <property type="entry name" value="Cytochrome P450"/>
    <property type="match status" value="1"/>
</dbReference>
<evidence type="ECO:0000256" key="2">
    <source>
        <dbReference type="ARBA" id="ARBA00004167"/>
    </source>
</evidence>
<evidence type="ECO:0000256" key="4">
    <source>
        <dbReference type="ARBA" id="ARBA00022617"/>
    </source>
</evidence>
<keyword evidence="4" id="KW-0349">Heme</keyword>
<evidence type="ECO:0000256" key="5">
    <source>
        <dbReference type="ARBA" id="ARBA00022692"/>
    </source>
</evidence>
<dbReference type="GO" id="GO:0020037">
    <property type="term" value="F:heme binding"/>
    <property type="evidence" value="ECO:0007669"/>
    <property type="project" value="InterPro"/>
</dbReference>
<proteinExistence type="inferred from homology"/>